<keyword evidence="3" id="KW-1185">Reference proteome</keyword>
<dbReference type="Proteomes" id="UP001469553">
    <property type="component" value="Unassembled WGS sequence"/>
</dbReference>
<evidence type="ECO:0000313" key="3">
    <source>
        <dbReference type="Proteomes" id="UP001469553"/>
    </source>
</evidence>
<protein>
    <submittedName>
        <fullName evidence="2">Uncharacterized protein</fullName>
    </submittedName>
</protein>
<keyword evidence="1" id="KW-0472">Membrane</keyword>
<proteinExistence type="predicted"/>
<accession>A0ABV0XIL7</accession>
<evidence type="ECO:0000256" key="1">
    <source>
        <dbReference type="SAM" id="Phobius"/>
    </source>
</evidence>
<keyword evidence="1" id="KW-0812">Transmembrane</keyword>
<dbReference type="EMBL" id="JAHRIP010003237">
    <property type="protein sequence ID" value="MEQ2281301.1"/>
    <property type="molecule type" value="Genomic_DNA"/>
</dbReference>
<evidence type="ECO:0000313" key="2">
    <source>
        <dbReference type="EMBL" id="MEQ2281301.1"/>
    </source>
</evidence>
<sequence length="100" mass="10904">MAAHIHPKAGSYGLICAKPWTLNPSQTLSNALGVGPHWGHVTHLSPDHSPVSDRGIFSSPFIFFILFHFFFTTDSQLGLLFDVSHSSSLLPDKGLPISCF</sequence>
<feature type="transmembrane region" description="Helical" evidence="1">
    <location>
        <begin position="55"/>
        <end position="71"/>
    </location>
</feature>
<reference evidence="2 3" key="1">
    <citation type="submission" date="2021-06" db="EMBL/GenBank/DDBJ databases">
        <authorList>
            <person name="Palmer J.M."/>
        </authorList>
    </citation>
    <scope>NUCLEOTIDE SEQUENCE [LARGE SCALE GENOMIC DNA]</scope>
    <source>
        <strain evidence="2 3">AS_MEX2019</strain>
        <tissue evidence="2">Muscle</tissue>
    </source>
</reference>
<keyword evidence="1" id="KW-1133">Transmembrane helix</keyword>
<gene>
    <name evidence="2" type="ORF">AMECASPLE_028880</name>
</gene>
<organism evidence="2 3">
    <name type="scientific">Ameca splendens</name>
    <dbReference type="NCBI Taxonomy" id="208324"/>
    <lineage>
        <taxon>Eukaryota</taxon>
        <taxon>Metazoa</taxon>
        <taxon>Chordata</taxon>
        <taxon>Craniata</taxon>
        <taxon>Vertebrata</taxon>
        <taxon>Euteleostomi</taxon>
        <taxon>Actinopterygii</taxon>
        <taxon>Neopterygii</taxon>
        <taxon>Teleostei</taxon>
        <taxon>Neoteleostei</taxon>
        <taxon>Acanthomorphata</taxon>
        <taxon>Ovalentaria</taxon>
        <taxon>Atherinomorphae</taxon>
        <taxon>Cyprinodontiformes</taxon>
        <taxon>Goodeidae</taxon>
        <taxon>Ameca</taxon>
    </lineage>
</organism>
<name>A0ABV0XIL7_9TELE</name>
<comment type="caution">
    <text evidence="2">The sequence shown here is derived from an EMBL/GenBank/DDBJ whole genome shotgun (WGS) entry which is preliminary data.</text>
</comment>